<protein>
    <submittedName>
        <fullName evidence="1">Uncharacterized protein</fullName>
    </submittedName>
</protein>
<dbReference type="KEGG" id="vvy:VV1456"/>
<evidence type="ECO:0000313" key="2">
    <source>
        <dbReference type="Proteomes" id="UP000002675"/>
    </source>
</evidence>
<reference evidence="1 2" key="1">
    <citation type="journal article" date="2003" name="Genome Res.">
        <title>Comparative genome analysis of Vibrio vulnificus, a marine pathogen.</title>
        <authorList>
            <person name="Chen C.Y."/>
            <person name="Wu K.M."/>
            <person name="Chang Y.C."/>
            <person name="Chang C.H."/>
            <person name="Tsai H.C."/>
            <person name="Liao T.L."/>
            <person name="Liu Y.M."/>
            <person name="Chen H.J."/>
            <person name="Shen A.B."/>
            <person name="Li J.C."/>
            <person name="Su T.L."/>
            <person name="Shao C.P."/>
            <person name="Lee C.T."/>
            <person name="Hor L.I."/>
            <person name="Tsai S.F."/>
        </authorList>
    </citation>
    <scope>NUCLEOTIDE SEQUENCE [LARGE SCALE GENOMIC DNA]</scope>
    <source>
        <strain evidence="1 2">YJ016</strain>
    </source>
</reference>
<gene>
    <name evidence="1" type="ordered locus">VV1456</name>
</gene>
<dbReference type="AlphaFoldDB" id="Q7MLH1"/>
<proteinExistence type="predicted"/>
<accession>Q7MLH1</accession>
<dbReference type="EMBL" id="BA000037">
    <property type="protein sequence ID" value="BAC94220.1"/>
    <property type="molecule type" value="Genomic_DNA"/>
</dbReference>
<name>Q7MLH1_VIBVY</name>
<sequence>MQDSELHNLVQFKEENAAEWRVLSKFFDAEMRQNTRSQRRV</sequence>
<evidence type="ECO:0000313" key="1">
    <source>
        <dbReference type="EMBL" id="BAC94220.1"/>
    </source>
</evidence>
<organism evidence="1 2">
    <name type="scientific">Vibrio vulnificus (strain YJ016)</name>
    <dbReference type="NCBI Taxonomy" id="196600"/>
    <lineage>
        <taxon>Bacteria</taxon>
        <taxon>Pseudomonadati</taxon>
        <taxon>Pseudomonadota</taxon>
        <taxon>Gammaproteobacteria</taxon>
        <taxon>Vibrionales</taxon>
        <taxon>Vibrionaceae</taxon>
        <taxon>Vibrio</taxon>
    </lineage>
</organism>
<dbReference type="HOGENOM" id="CLU_3278659_0_0_6"/>
<dbReference type="Proteomes" id="UP000002675">
    <property type="component" value="Chromosome I"/>
</dbReference>